<proteinExistence type="inferred from homology"/>
<feature type="non-terminal residue" evidence="5">
    <location>
        <position position="1"/>
    </location>
</feature>
<comment type="caution">
    <text evidence="5">The sequence shown here is derived from an EMBL/GenBank/DDBJ whole genome shotgun (WGS) entry which is preliminary data.</text>
</comment>
<feature type="domain" description="UDP-N-acetylglucosamine 2-epimerase" evidence="4">
    <location>
        <begin position="3"/>
        <end position="115"/>
    </location>
</feature>
<evidence type="ECO:0000259" key="4">
    <source>
        <dbReference type="Pfam" id="PF02350"/>
    </source>
</evidence>
<evidence type="ECO:0000256" key="2">
    <source>
        <dbReference type="ARBA" id="ARBA00038209"/>
    </source>
</evidence>
<evidence type="ECO:0000256" key="1">
    <source>
        <dbReference type="ARBA" id="ARBA00023235"/>
    </source>
</evidence>
<dbReference type="EC" id="5.1.3.14" evidence="3"/>
<comment type="similarity">
    <text evidence="2">Belongs to the UDP-N-acetylglucosamine 2-epimerase family.</text>
</comment>
<sequence>VYAILGNVDNIHLIPPLDYEPFVFLMSQSYLILTDSGGIQEEAPTLGVPVLVMRDTSERPEGIEAGSARLVGTDIETIVAETQNLLDNDDEYKRMSSVRNPYGDGKASKRIVRIISEHFGGINERR</sequence>
<dbReference type="EMBL" id="BARW01000405">
    <property type="protein sequence ID" value="GAI64042.1"/>
    <property type="molecule type" value="Genomic_DNA"/>
</dbReference>
<dbReference type="Gene3D" id="3.40.50.2000">
    <property type="entry name" value="Glycogen Phosphorylase B"/>
    <property type="match status" value="2"/>
</dbReference>
<dbReference type="InterPro" id="IPR029767">
    <property type="entry name" value="WecB-like"/>
</dbReference>
<dbReference type="AlphaFoldDB" id="X1Q6C4"/>
<accession>X1Q6C4</accession>
<protein>
    <recommendedName>
        <fullName evidence="3">UDP-N-acetylglucosamine 2-epimerase (non-hydrolyzing)</fullName>
        <ecNumber evidence="3">5.1.3.14</ecNumber>
    </recommendedName>
</protein>
<reference evidence="5" key="1">
    <citation type="journal article" date="2014" name="Front. Microbiol.">
        <title>High frequency of phylogenetically diverse reductive dehalogenase-homologous genes in deep subseafloor sedimentary metagenomes.</title>
        <authorList>
            <person name="Kawai M."/>
            <person name="Futagami T."/>
            <person name="Toyoda A."/>
            <person name="Takaki Y."/>
            <person name="Nishi S."/>
            <person name="Hori S."/>
            <person name="Arai W."/>
            <person name="Tsubouchi T."/>
            <person name="Morono Y."/>
            <person name="Uchiyama I."/>
            <person name="Ito T."/>
            <person name="Fujiyama A."/>
            <person name="Inagaki F."/>
            <person name="Takami H."/>
        </authorList>
    </citation>
    <scope>NUCLEOTIDE SEQUENCE</scope>
    <source>
        <strain evidence="5">Expedition CK06-06</strain>
    </source>
</reference>
<dbReference type="GO" id="GO:0008761">
    <property type="term" value="F:UDP-N-acetylglucosamine 2-epimerase activity"/>
    <property type="evidence" value="ECO:0007669"/>
    <property type="project" value="UniProtKB-EC"/>
</dbReference>
<dbReference type="PANTHER" id="PTHR43174:SF2">
    <property type="entry name" value="UDP-N-ACETYLGLUCOSAMINE 2-EPIMERASE"/>
    <property type="match status" value="1"/>
</dbReference>
<dbReference type="InterPro" id="IPR003331">
    <property type="entry name" value="UDP_GlcNAc_Epimerase_2_dom"/>
</dbReference>
<evidence type="ECO:0000313" key="5">
    <source>
        <dbReference type="EMBL" id="GAI64042.1"/>
    </source>
</evidence>
<evidence type="ECO:0000256" key="3">
    <source>
        <dbReference type="ARBA" id="ARBA00038858"/>
    </source>
</evidence>
<organism evidence="5">
    <name type="scientific">marine sediment metagenome</name>
    <dbReference type="NCBI Taxonomy" id="412755"/>
    <lineage>
        <taxon>unclassified sequences</taxon>
        <taxon>metagenomes</taxon>
        <taxon>ecological metagenomes</taxon>
    </lineage>
</organism>
<name>X1Q6C4_9ZZZZ</name>
<gene>
    <name evidence="5" type="ORF">S12H4_01866</name>
</gene>
<dbReference type="Pfam" id="PF02350">
    <property type="entry name" value="Epimerase_2"/>
    <property type="match status" value="1"/>
</dbReference>
<dbReference type="SUPFAM" id="SSF53756">
    <property type="entry name" value="UDP-Glycosyltransferase/glycogen phosphorylase"/>
    <property type="match status" value="1"/>
</dbReference>
<keyword evidence="1" id="KW-0413">Isomerase</keyword>
<dbReference type="PANTHER" id="PTHR43174">
    <property type="entry name" value="UDP-N-ACETYLGLUCOSAMINE 2-EPIMERASE"/>
    <property type="match status" value="1"/>
</dbReference>